<reference evidence="3 5" key="2">
    <citation type="submission" date="2016-10" db="EMBL/GenBank/DDBJ databases">
        <authorList>
            <person name="de Groot N.N."/>
        </authorList>
    </citation>
    <scope>NUCLEOTIDE SEQUENCE [LARGE SCALE GENOMIC DNA]</scope>
    <source>
        <strain evidence="3 5">CGMCC 1.10210</strain>
    </source>
</reference>
<dbReference type="STRING" id="728005.SAMN04488059_101288"/>
<evidence type="ECO:0000313" key="2">
    <source>
        <dbReference type="EMBL" id="KKC31492.1"/>
    </source>
</evidence>
<organism evidence="3 5">
    <name type="scientific">Devosia psychrophila</name>
    <dbReference type="NCBI Taxonomy" id="728005"/>
    <lineage>
        <taxon>Bacteria</taxon>
        <taxon>Pseudomonadati</taxon>
        <taxon>Pseudomonadota</taxon>
        <taxon>Alphaproteobacteria</taxon>
        <taxon>Hyphomicrobiales</taxon>
        <taxon>Devosiaceae</taxon>
        <taxon>Devosia</taxon>
    </lineage>
</organism>
<dbReference type="PATRIC" id="fig|728005.3.peg.2023"/>
<proteinExistence type="predicted"/>
<dbReference type="SUPFAM" id="SSF51206">
    <property type="entry name" value="cAMP-binding domain-like"/>
    <property type="match status" value="1"/>
</dbReference>
<dbReference type="InterPro" id="IPR000595">
    <property type="entry name" value="cNMP-bd_dom"/>
</dbReference>
<keyword evidence="4" id="KW-1185">Reference proteome</keyword>
<dbReference type="CDD" id="cd00038">
    <property type="entry name" value="CAP_ED"/>
    <property type="match status" value="1"/>
</dbReference>
<dbReference type="RefSeq" id="WP_046172539.1">
    <property type="nucleotide sequence ID" value="NZ_FOMB01000001.1"/>
</dbReference>
<dbReference type="Proteomes" id="UP000033519">
    <property type="component" value="Unassembled WGS sequence"/>
</dbReference>
<dbReference type="Gene3D" id="2.60.120.10">
    <property type="entry name" value="Jelly Rolls"/>
    <property type="match status" value="1"/>
</dbReference>
<dbReference type="AlphaFoldDB" id="A0A0F5PS22"/>
<dbReference type="GO" id="GO:0005829">
    <property type="term" value="C:cytosol"/>
    <property type="evidence" value="ECO:0007669"/>
    <property type="project" value="TreeGrafter"/>
</dbReference>
<dbReference type="PANTHER" id="PTHR24567:SF74">
    <property type="entry name" value="HTH-TYPE TRANSCRIPTIONAL REGULATOR ARCR"/>
    <property type="match status" value="1"/>
</dbReference>
<protein>
    <submittedName>
        <fullName evidence="3">Cyclic nucleotide-binding domain-containing protein</fullName>
    </submittedName>
</protein>
<dbReference type="SMART" id="SM00100">
    <property type="entry name" value="cNMP"/>
    <property type="match status" value="1"/>
</dbReference>
<dbReference type="PANTHER" id="PTHR24567">
    <property type="entry name" value="CRP FAMILY TRANSCRIPTIONAL REGULATORY PROTEIN"/>
    <property type="match status" value="1"/>
</dbReference>
<dbReference type="InterPro" id="IPR018490">
    <property type="entry name" value="cNMP-bd_dom_sf"/>
</dbReference>
<dbReference type="Proteomes" id="UP000182258">
    <property type="component" value="Unassembled WGS sequence"/>
</dbReference>
<dbReference type="InterPro" id="IPR050397">
    <property type="entry name" value="Env_Response_Regulators"/>
</dbReference>
<name>A0A0F5PS22_9HYPH</name>
<accession>A0A0F5PS22</accession>
<evidence type="ECO:0000313" key="5">
    <source>
        <dbReference type="Proteomes" id="UP000182258"/>
    </source>
</evidence>
<dbReference type="PROSITE" id="PS50042">
    <property type="entry name" value="CNMP_BINDING_3"/>
    <property type="match status" value="1"/>
</dbReference>
<dbReference type="InterPro" id="IPR014710">
    <property type="entry name" value="RmlC-like_jellyroll"/>
</dbReference>
<dbReference type="EMBL" id="LAPV01000166">
    <property type="protein sequence ID" value="KKC31492.1"/>
    <property type="molecule type" value="Genomic_DNA"/>
</dbReference>
<reference evidence="2 4" key="1">
    <citation type="submission" date="2015-03" db="EMBL/GenBank/DDBJ databases">
        <authorList>
            <person name="Lepp D."/>
            <person name="Hassan Y.I."/>
            <person name="Li X.-Z."/>
            <person name="Zhou T."/>
        </authorList>
    </citation>
    <scope>NUCLEOTIDE SEQUENCE [LARGE SCALE GENOMIC DNA]</scope>
    <source>
        <strain evidence="2 4">Cr7-05</strain>
    </source>
</reference>
<feature type="domain" description="Cyclic nucleotide-binding" evidence="1">
    <location>
        <begin position="1"/>
        <end position="85"/>
    </location>
</feature>
<gene>
    <name evidence="3" type="ORF">SAMN04488059_101288</name>
    <name evidence="2" type="ORF">WH91_18815</name>
</gene>
<sequence length="154" mass="17161">MADILDYCKGLARASFKPGAVMLPEGERLGRLYVLVEGQVEVIRERTQVTHVDEPGSIFGEMAVLLDMPHSATVKALSAVTAYEIPDALTFLDSRPEFSLHIATMLARRLYYTTSYLVDLRQQAAGKRQDLDLVDEILATLVDPTNVRNPRKRG</sequence>
<evidence type="ECO:0000313" key="4">
    <source>
        <dbReference type="Proteomes" id="UP000033519"/>
    </source>
</evidence>
<evidence type="ECO:0000259" key="1">
    <source>
        <dbReference type="PROSITE" id="PS50042"/>
    </source>
</evidence>
<dbReference type="EMBL" id="FOMB01000001">
    <property type="protein sequence ID" value="SFB99079.1"/>
    <property type="molecule type" value="Genomic_DNA"/>
</dbReference>
<dbReference type="GO" id="GO:0003700">
    <property type="term" value="F:DNA-binding transcription factor activity"/>
    <property type="evidence" value="ECO:0007669"/>
    <property type="project" value="TreeGrafter"/>
</dbReference>
<dbReference type="OrthoDB" id="192231at2"/>
<evidence type="ECO:0000313" key="3">
    <source>
        <dbReference type="EMBL" id="SFB99079.1"/>
    </source>
</evidence>
<dbReference type="Pfam" id="PF00027">
    <property type="entry name" value="cNMP_binding"/>
    <property type="match status" value="1"/>
</dbReference>